<proteinExistence type="predicted"/>
<evidence type="ECO:0000313" key="2">
    <source>
        <dbReference type="Proteomes" id="UP000499080"/>
    </source>
</evidence>
<gene>
    <name evidence="1" type="ORF">AVEN_205903_1</name>
</gene>
<comment type="caution">
    <text evidence="1">The sequence shown here is derived from an EMBL/GenBank/DDBJ whole genome shotgun (WGS) entry which is preliminary data.</text>
</comment>
<dbReference type="EMBL" id="BGPR01005098">
    <property type="protein sequence ID" value="GBN06775.1"/>
    <property type="molecule type" value="Genomic_DNA"/>
</dbReference>
<name>A0A4Y2KWV0_ARAVE</name>
<keyword evidence="2" id="KW-1185">Reference proteome</keyword>
<reference evidence="1 2" key="1">
    <citation type="journal article" date="2019" name="Sci. Rep.">
        <title>Orb-weaving spider Araneus ventricosus genome elucidates the spidroin gene catalogue.</title>
        <authorList>
            <person name="Kono N."/>
            <person name="Nakamura H."/>
            <person name="Ohtoshi R."/>
            <person name="Moran D.A.P."/>
            <person name="Shinohara A."/>
            <person name="Yoshida Y."/>
            <person name="Fujiwara M."/>
            <person name="Mori M."/>
            <person name="Tomita M."/>
            <person name="Arakawa K."/>
        </authorList>
    </citation>
    <scope>NUCLEOTIDE SEQUENCE [LARGE SCALE GENOMIC DNA]</scope>
</reference>
<dbReference type="AlphaFoldDB" id="A0A4Y2KWV0"/>
<sequence length="109" mass="12300">MLAVNPPSFVKTYDDTVDIRPVLFLFLSKNSVGITLHKFHPSHMENVGLCFRMGRAPSALIQFKPARVVSPKLSRILLEDGAASPPPAWIKKIRTYCNPGSNDYQKIFW</sequence>
<dbReference type="Proteomes" id="UP000499080">
    <property type="component" value="Unassembled WGS sequence"/>
</dbReference>
<protein>
    <submittedName>
        <fullName evidence="1">Uncharacterized protein</fullName>
    </submittedName>
</protein>
<organism evidence="1 2">
    <name type="scientific">Araneus ventricosus</name>
    <name type="common">Orbweaver spider</name>
    <name type="synonym">Epeira ventricosa</name>
    <dbReference type="NCBI Taxonomy" id="182803"/>
    <lineage>
        <taxon>Eukaryota</taxon>
        <taxon>Metazoa</taxon>
        <taxon>Ecdysozoa</taxon>
        <taxon>Arthropoda</taxon>
        <taxon>Chelicerata</taxon>
        <taxon>Arachnida</taxon>
        <taxon>Araneae</taxon>
        <taxon>Araneomorphae</taxon>
        <taxon>Entelegynae</taxon>
        <taxon>Araneoidea</taxon>
        <taxon>Araneidae</taxon>
        <taxon>Araneus</taxon>
    </lineage>
</organism>
<evidence type="ECO:0000313" key="1">
    <source>
        <dbReference type="EMBL" id="GBN06775.1"/>
    </source>
</evidence>
<accession>A0A4Y2KWV0</accession>